<feature type="region of interest" description="Disordered" evidence="24">
    <location>
        <begin position="749"/>
        <end position="807"/>
    </location>
</feature>
<name>A0ABS1CE70_9GAMM</name>
<dbReference type="SUPFAM" id="SSF56601">
    <property type="entry name" value="beta-lactamase/transpeptidase-like"/>
    <property type="match status" value="1"/>
</dbReference>
<feature type="domain" description="Penicillin-binding protein transpeptidase" evidence="26">
    <location>
        <begin position="439"/>
        <end position="684"/>
    </location>
</feature>
<evidence type="ECO:0000256" key="8">
    <source>
        <dbReference type="ARBA" id="ARBA00022645"/>
    </source>
</evidence>
<evidence type="ECO:0000256" key="24">
    <source>
        <dbReference type="SAM" id="MobiDB-lite"/>
    </source>
</evidence>
<dbReference type="InterPro" id="IPR050396">
    <property type="entry name" value="Glycosyltr_51/Transpeptidase"/>
</dbReference>
<keyword evidence="16" id="KW-0046">Antibiotic resistance</keyword>
<keyword evidence="11 23" id="KW-0808">Transferase</keyword>
<evidence type="ECO:0000256" key="9">
    <source>
        <dbReference type="ARBA" id="ARBA00022670"/>
    </source>
</evidence>
<feature type="domain" description="Bifunctional transglycosylase second" evidence="28">
    <location>
        <begin position="76"/>
        <end position="160"/>
    </location>
</feature>
<dbReference type="PIRSF" id="PIRSF002799">
    <property type="entry name" value="PBP_1b"/>
    <property type="match status" value="1"/>
</dbReference>
<accession>A0ABS1CE70</accession>
<comment type="subcellular location">
    <subcellularLocation>
        <location evidence="2">Cell membrane</location>
    </subcellularLocation>
</comment>
<evidence type="ECO:0000256" key="2">
    <source>
        <dbReference type="ARBA" id="ARBA00004236"/>
    </source>
</evidence>
<keyword evidence="18 23" id="KW-0961">Cell wall biogenesis/degradation</keyword>
<evidence type="ECO:0000256" key="13">
    <source>
        <dbReference type="ARBA" id="ARBA00022960"/>
    </source>
</evidence>
<evidence type="ECO:0000256" key="23">
    <source>
        <dbReference type="PIRNR" id="PIRNR002799"/>
    </source>
</evidence>
<evidence type="ECO:0000256" key="20">
    <source>
        <dbReference type="ARBA" id="ARBA00034000"/>
    </source>
</evidence>
<dbReference type="Gene3D" id="1.10.3810.10">
    <property type="entry name" value="Biosynthetic peptidoglycan transglycosylase-like"/>
    <property type="match status" value="1"/>
</dbReference>
<evidence type="ECO:0000313" key="29">
    <source>
        <dbReference type="EMBL" id="MBK1630013.1"/>
    </source>
</evidence>
<feature type="compositionally biased region" description="Basic and acidic residues" evidence="24">
    <location>
        <begin position="780"/>
        <end position="797"/>
    </location>
</feature>
<dbReference type="InterPro" id="IPR001264">
    <property type="entry name" value="Glyco_trans_51"/>
</dbReference>
<evidence type="ECO:0000256" key="7">
    <source>
        <dbReference type="ARBA" id="ARBA00022475"/>
    </source>
</evidence>
<comment type="similarity">
    <text evidence="5 23">In the N-terminal section; belongs to the glycosyltransferase 51 family.</text>
</comment>
<comment type="pathway">
    <text evidence="3 23">Cell wall biogenesis; peptidoglycan biosynthesis.</text>
</comment>
<dbReference type="Pfam" id="PF00912">
    <property type="entry name" value="Transgly"/>
    <property type="match status" value="1"/>
</dbReference>
<feature type="transmembrane region" description="Helical" evidence="25">
    <location>
        <begin position="21"/>
        <end position="48"/>
    </location>
</feature>
<evidence type="ECO:0000256" key="17">
    <source>
        <dbReference type="ARBA" id="ARBA00023268"/>
    </source>
</evidence>
<keyword evidence="14 23" id="KW-0573">Peptidoglycan synthesis</keyword>
<evidence type="ECO:0000256" key="12">
    <source>
        <dbReference type="ARBA" id="ARBA00022801"/>
    </source>
</evidence>
<gene>
    <name evidence="29" type="primary">mrcB</name>
    <name evidence="29" type="ORF">CKO31_04515</name>
</gene>
<proteinExistence type="inferred from homology"/>
<dbReference type="EMBL" id="NRRV01000007">
    <property type="protein sequence ID" value="MBK1630013.1"/>
    <property type="molecule type" value="Genomic_DNA"/>
</dbReference>
<evidence type="ECO:0000259" key="27">
    <source>
        <dbReference type="Pfam" id="PF00912"/>
    </source>
</evidence>
<evidence type="ECO:0000256" key="19">
    <source>
        <dbReference type="ARBA" id="ARBA00032454"/>
    </source>
</evidence>
<evidence type="ECO:0000256" key="5">
    <source>
        <dbReference type="ARBA" id="ARBA00007739"/>
    </source>
</evidence>
<evidence type="ECO:0000256" key="21">
    <source>
        <dbReference type="ARBA" id="ARBA00049902"/>
    </source>
</evidence>
<evidence type="ECO:0000256" key="6">
    <source>
        <dbReference type="ARBA" id="ARBA00018637"/>
    </source>
</evidence>
<keyword evidence="7" id="KW-1003">Cell membrane</keyword>
<comment type="catalytic activity">
    <reaction evidence="20">
        <text>Preferential cleavage: (Ac)2-L-Lys-D-Ala-|-D-Ala. Also transpeptidation of peptidyl-alanyl moieties that are N-acyl substituents of D-alanine.</text>
        <dbReference type="EC" id="3.4.16.4"/>
    </reaction>
</comment>
<dbReference type="Pfam" id="PF00905">
    <property type="entry name" value="Transpeptidase"/>
    <property type="match status" value="1"/>
</dbReference>
<dbReference type="PANTHER" id="PTHR32282:SF11">
    <property type="entry name" value="PENICILLIN-BINDING PROTEIN 1B"/>
    <property type="match status" value="1"/>
</dbReference>
<dbReference type="RefSeq" id="WP_200234431.1">
    <property type="nucleotide sequence ID" value="NZ_NRRV01000007.1"/>
</dbReference>
<keyword evidence="9" id="KW-0645">Protease</keyword>
<evidence type="ECO:0000256" key="3">
    <source>
        <dbReference type="ARBA" id="ARBA00004752"/>
    </source>
</evidence>
<keyword evidence="10 23" id="KW-0328">Glycosyltransferase</keyword>
<dbReference type="InterPro" id="IPR028166">
    <property type="entry name" value="UB2H"/>
</dbReference>
<keyword evidence="13 23" id="KW-0133">Cell shape</keyword>
<comment type="catalytic activity">
    <reaction evidence="21">
        <text>[GlcNAc-(1-&gt;4)-Mur2Ac(oyl-L-Ala-gamma-D-Glu-L-Lys-D-Ala-D-Ala)](n)-di-trans,octa-cis-undecaprenyl diphosphate + beta-D-GlcNAc-(1-&gt;4)-Mur2Ac(oyl-L-Ala-gamma-D-Glu-L-Lys-D-Ala-D-Ala)-di-trans,octa-cis-undecaprenyl diphosphate = [GlcNAc-(1-&gt;4)-Mur2Ac(oyl-L-Ala-gamma-D-Glu-L-Lys-D-Ala-D-Ala)](n+1)-di-trans,octa-cis-undecaprenyl diphosphate + di-trans,octa-cis-undecaprenyl diphosphate + H(+)</text>
        <dbReference type="Rhea" id="RHEA:23708"/>
        <dbReference type="Rhea" id="RHEA-COMP:9602"/>
        <dbReference type="Rhea" id="RHEA-COMP:9603"/>
        <dbReference type="ChEBI" id="CHEBI:15378"/>
        <dbReference type="ChEBI" id="CHEBI:58405"/>
        <dbReference type="ChEBI" id="CHEBI:60033"/>
        <dbReference type="ChEBI" id="CHEBI:78435"/>
        <dbReference type="EC" id="2.4.99.28"/>
    </reaction>
</comment>
<evidence type="ECO:0000256" key="16">
    <source>
        <dbReference type="ARBA" id="ARBA00023251"/>
    </source>
</evidence>
<keyword evidence="25" id="KW-0812">Transmembrane</keyword>
<reference evidence="29 30" key="1">
    <citation type="journal article" date="2020" name="Microorganisms">
        <title>Osmotic Adaptation and Compatible Solute Biosynthesis of Phototrophic Bacteria as Revealed from Genome Analyses.</title>
        <authorList>
            <person name="Imhoff J.F."/>
            <person name="Rahn T."/>
            <person name="Kunzel S."/>
            <person name="Keller A."/>
            <person name="Neulinger S.C."/>
        </authorList>
    </citation>
    <scope>NUCLEOTIDE SEQUENCE [LARGE SCALE GENOMIC DNA]</scope>
    <source>
        <strain evidence="29 30">DSM 6210</strain>
    </source>
</reference>
<evidence type="ECO:0000256" key="18">
    <source>
        <dbReference type="ARBA" id="ARBA00023316"/>
    </source>
</evidence>
<organism evidence="29 30">
    <name type="scientific">Thiohalocapsa halophila</name>
    <dbReference type="NCBI Taxonomy" id="69359"/>
    <lineage>
        <taxon>Bacteria</taxon>
        <taxon>Pseudomonadati</taxon>
        <taxon>Pseudomonadota</taxon>
        <taxon>Gammaproteobacteria</taxon>
        <taxon>Chromatiales</taxon>
        <taxon>Chromatiaceae</taxon>
        <taxon>Thiohalocapsa</taxon>
    </lineage>
</organism>
<evidence type="ECO:0000256" key="11">
    <source>
        <dbReference type="ARBA" id="ARBA00022679"/>
    </source>
</evidence>
<evidence type="ECO:0000259" key="26">
    <source>
        <dbReference type="Pfam" id="PF00905"/>
    </source>
</evidence>
<keyword evidence="17" id="KW-0511">Multifunctional enzyme</keyword>
<evidence type="ECO:0000256" key="14">
    <source>
        <dbReference type="ARBA" id="ARBA00022984"/>
    </source>
</evidence>
<dbReference type="Gene3D" id="3.30.2060.10">
    <property type="entry name" value="Penicillin-binding protein 1b domain"/>
    <property type="match status" value="1"/>
</dbReference>
<dbReference type="InterPro" id="IPR001460">
    <property type="entry name" value="PCN-bd_Tpept"/>
</dbReference>
<keyword evidence="12" id="KW-0378">Hydrolase</keyword>
<evidence type="ECO:0000256" key="10">
    <source>
        <dbReference type="ARBA" id="ARBA00022676"/>
    </source>
</evidence>
<dbReference type="PANTHER" id="PTHR32282">
    <property type="entry name" value="BINDING PROTEIN TRANSPEPTIDASE, PUTATIVE-RELATED"/>
    <property type="match status" value="1"/>
</dbReference>
<dbReference type="NCBIfam" id="TIGR02071">
    <property type="entry name" value="PBP_1b"/>
    <property type="match status" value="1"/>
</dbReference>
<keyword evidence="25" id="KW-1133">Transmembrane helix</keyword>
<comment type="function">
    <text evidence="1 23">Cell wall formation. Synthesis of cross-linked peptidoglycan from the lipid intermediates. The enzyme has a penicillin-insensitive transglycosylase N-terminal domain (formation of linear glycan strands) and a penicillin-sensitive transpeptidase C-terminal domain (cross-linking of the peptide subunits).</text>
</comment>
<evidence type="ECO:0000256" key="4">
    <source>
        <dbReference type="ARBA" id="ARBA00007090"/>
    </source>
</evidence>
<keyword evidence="15 25" id="KW-0472">Membrane</keyword>
<comment type="caution">
    <text evidence="29">The sequence shown here is derived from an EMBL/GenBank/DDBJ whole genome shotgun (WGS) entry which is preliminary data.</text>
</comment>
<evidence type="ECO:0000256" key="1">
    <source>
        <dbReference type="ARBA" id="ARBA00002624"/>
    </source>
</evidence>
<evidence type="ECO:0000259" key="28">
    <source>
        <dbReference type="Pfam" id="PF14814"/>
    </source>
</evidence>
<dbReference type="Pfam" id="PF14814">
    <property type="entry name" value="UB2H"/>
    <property type="match status" value="1"/>
</dbReference>
<evidence type="ECO:0000256" key="22">
    <source>
        <dbReference type="NCBIfam" id="TIGR02071"/>
    </source>
</evidence>
<dbReference type="InterPro" id="IPR012338">
    <property type="entry name" value="Beta-lactam/transpept-like"/>
</dbReference>
<keyword evidence="8" id="KW-0121">Carboxypeptidase</keyword>
<keyword evidence="30" id="KW-1185">Reference proteome</keyword>
<evidence type="ECO:0000256" key="25">
    <source>
        <dbReference type="SAM" id="Phobius"/>
    </source>
</evidence>
<comment type="similarity">
    <text evidence="4 23">In the C-terminal section; belongs to the transpeptidase family.</text>
</comment>
<dbReference type="InterPro" id="IPR011813">
    <property type="entry name" value="PBP_1b"/>
</dbReference>
<dbReference type="InterPro" id="IPR023346">
    <property type="entry name" value="Lysozyme-like_dom_sf"/>
</dbReference>
<sequence length="807" mass="88638">MPKQRRPHPRSSRRRRQPKEGMGFFGFAVRALVLLALGVGLAVGLYGVHLDKVVRAKFEGKRWALPARVYARPLEIYTGRSLSVAELEGELGRLGYREDAQLARPGSYHIDGEQAAIRTRPFRYWDGYEPERYLSVDLAGGVVKAVADGNDATPLALVRLDPALIASIYPTHNEDRVLLRREQLPSRLVKTLLAVEDRQFYQHHGVDPKGILRAAYENLRAGRTVQGASTLTQQLVKNFYLTQERTLERKLNEAYMAVLLDWRYDKDEILTAYANEVYLGQDGSRAIHGFGLASRFYFDRDIDELDIPQTAMLVAILKGPSDFNPQRNPERVRERRNLVIDLMAHHQIISKADAEQAKQAPLGVVEGGARPSGEYPGFIQLVRRQLRRDYREEDLRSEGLRIFTTLDPLTQAHVEAAVKARLPKLDRSRRLPEGTLETAAVVTSVAQGEVLAVVGGRDPGYAGFNRALDAVRPIGSLIKPVIYLKALSQPQRYSLVTPIQDKPVNLRVAGVMWRPKNYDHSVHGTVPLYRGLVKSYNLATVNLGLDLGVDQVAGLLRDLGAVRDIDAVPAMLLGSVSLPPVEVAQAYQTIAAGGFRAPLRAIREVLDASGRPLNRYPLAVESVVSAEAAYLTQWAMRRVVTQGTATWLKRRLPSDLAVAGKTGTTNDMRDSWFAGFSGDKVAVAWVGRDDNEPMGLSGSTGALRVWGDIMASVDTQPLDDAPPEGVVTAGACGSSLPYIDGYAGSACGGGGARTASRGSTPKASSSAEPVVAQEPAPRAPETKRRPEPKDEPRKREVSPFLSDFYGN</sequence>
<evidence type="ECO:0000313" key="30">
    <source>
        <dbReference type="Proteomes" id="UP000748752"/>
    </source>
</evidence>
<evidence type="ECO:0000256" key="15">
    <source>
        <dbReference type="ARBA" id="ARBA00023136"/>
    </source>
</evidence>
<dbReference type="SUPFAM" id="SSF53955">
    <property type="entry name" value="Lysozyme-like"/>
    <property type="match status" value="1"/>
</dbReference>
<dbReference type="InterPro" id="IPR036950">
    <property type="entry name" value="PBP_transglycosylase"/>
</dbReference>
<dbReference type="Proteomes" id="UP000748752">
    <property type="component" value="Unassembled WGS sequence"/>
</dbReference>
<protein>
    <recommendedName>
        <fullName evidence="6 22">Penicillin-binding protein 1B</fullName>
        <shortName evidence="23">PBP-1b</shortName>
        <shortName evidence="23">PBP1b</shortName>
    </recommendedName>
    <alternativeName>
        <fullName evidence="19 23">Murein polymerase</fullName>
    </alternativeName>
</protein>
<feature type="domain" description="Glycosyl transferase family 51" evidence="27">
    <location>
        <begin position="166"/>
        <end position="343"/>
    </location>
</feature>
<dbReference type="Gene3D" id="3.40.710.10">
    <property type="entry name" value="DD-peptidase/beta-lactamase superfamily"/>
    <property type="match status" value="1"/>
</dbReference>